<dbReference type="GO" id="GO:0009880">
    <property type="term" value="P:embryonic pattern specification"/>
    <property type="evidence" value="ECO:0000318"/>
    <property type="project" value="GO_Central"/>
</dbReference>
<dbReference type="InParanoid" id="F7DQP7"/>
<dbReference type="PANTHER" id="PTHR16770">
    <property type="entry name" value="PROTEIN RIPPLY-LIKE"/>
    <property type="match status" value="1"/>
</dbReference>
<dbReference type="OMA" id="NSEFHHP"/>
<evidence type="ECO:0000313" key="8">
    <source>
        <dbReference type="Proteomes" id="UP000002281"/>
    </source>
</evidence>
<evidence type="ECO:0000256" key="1">
    <source>
        <dbReference type="ARBA" id="ARBA00004123"/>
    </source>
</evidence>
<dbReference type="PANTHER" id="PTHR16770:SF5">
    <property type="entry name" value="PROTEIN RIPPLY1"/>
    <property type="match status" value="1"/>
</dbReference>
<evidence type="ECO:0000256" key="2">
    <source>
        <dbReference type="ARBA" id="ARBA00006944"/>
    </source>
</evidence>
<comment type="similarity">
    <text evidence="2">Belongs to the ripply family.</text>
</comment>
<reference evidence="7" key="2">
    <citation type="submission" date="2025-08" db="UniProtKB">
        <authorList>
            <consortium name="Ensembl"/>
        </authorList>
    </citation>
    <scope>IDENTIFICATION</scope>
    <source>
        <strain evidence="7">Thoroughbred</strain>
    </source>
</reference>
<proteinExistence type="inferred from homology"/>
<name>F7DQP7_HORSE</name>
<accession>F7DQP7</accession>
<dbReference type="GO" id="GO:0032525">
    <property type="term" value="P:somite rostral/caudal axis specification"/>
    <property type="evidence" value="ECO:0007669"/>
    <property type="project" value="Ensembl"/>
</dbReference>
<sequence length="188" mass="20491">MDPAAPTAAAPVPALALALAPALAQAPLALPGLLNPSLLLSSGQEVDGSRRGACLWRPWLSSTRDPPRQVRKLVDLAAGGAIGAEVTKADSEFHHPVRLFWPKSRSFDYLYSDGEILLQNFPVQATINLYEDSHSEEEEEEEEEEEDKEEEEKEEADEKGPEECVRVPGSAPHRATAHHPSLPLTCPN</sequence>
<keyword evidence="8" id="KW-1185">Reference proteome</keyword>
<dbReference type="AlphaFoldDB" id="F7DQP7"/>
<dbReference type="InterPro" id="IPR028127">
    <property type="entry name" value="Ripply_fam"/>
</dbReference>
<evidence type="ECO:0000256" key="5">
    <source>
        <dbReference type="SAM" id="MobiDB-lite"/>
    </source>
</evidence>
<reference evidence="7" key="3">
    <citation type="submission" date="2025-09" db="UniProtKB">
        <authorList>
            <consortium name="Ensembl"/>
        </authorList>
    </citation>
    <scope>IDENTIFICATION</scope>
    <source>
        <strain evidence="7">Thoroughbred</strain>
    </source>
</reference>
<dbReference type="Proteomes" id="UP000002281">
    <property type="component" value="Chromosome X"/>
</dbReference>
<feature type="region of interest" description="Disordered" evidence="5">
    <location>
        <begin position="132"/>
        <end position="188"/>
    </location>
</feature>
<dbReference type="PaxDb" id="9796-ENSECAP00000008725"/>
<dbReference type="GO" id="GO:0000122">
    <property type="term" value="P:negative regulation of transcription by RNA polymerase II"/>
    <property type="evidence" value="ECO:0000318"/>
    <property type="project" value="GO_Central"/>
</dbReference>
<keyword evidence="6" id="KW-0732">Signal</keyword>
<dbReference type="FunCoup" id="F7DQP7">
    <property type="interactions" value="1"/>
</dbReference>
<dbReference type="Pfam" id="PF14998">
    <property type="entry name" value="Ripply"/>
    <property type="match status" value="1"/>
</dbReference>
<feature type="signal peptide" evidence="6">
    <location>
        <begin position="1"/>
        <end position="24"/>
    </location>
</feature>
<dbReference type="GO" id="GO:0007219">
    <property type="term" value="P:Notch signaling pathway"/>
    <property type="evidence" value="ECO:0007669"/>
    <property type="project" value="Ensembl"/>
</dbReference>
<dbReference type="STRING" id="9796.ENSECAP00000008725"/>
<dbReference type="GeneTree" id="ENSGT00940000161952"/>
<evidence type="ECO:0000313" key="7">
    <source>
        <dbReference type="Ensembl" id="ENSECAP00000008725.3"/>
    </source>
</evidence>
<gene>
    <name evidence="7 9" type="primary">RIPPLY1</name>
</gene>
<keyword evidence="4" id="KW-0539">Nucleus</keyword>
<evidence type="ECO:0000313" key="9">
    <source>
        <dbReference type="VGNC" id="VGNC:22403"/>
    </source>
</evidence>
<evidence type="ECO:0000256" key="3">
    <source>
        <dbReference type="ARBA" id="ARBA00022473"/>
    </source>
</evidence>
<feature type="compositionally biased region" description="Acidic residues" evidence="5">
    <location>
        <begin position="134"/>
        <end position="155"/>
    </location>
</feature>
<organism evidence="7 8">
    <name type="scientific">Equus caballus</name>
    <name type="common">Horse</name>
    <dbReference type="NCBI Taxonomy" id="9796"/>
    <lineage>
        <taxon>Eukaryota</taxon>
        <taxon>Metazoa</taxon>
        <taxon>Chordata</taxon>
        <taxon>Craniata</taxon>
        <taxon>Vertebrata</taxon>
        <taxon>Euteleostomi</taxon>
        <taxon>Mammalia</taxon>
        <taxon>Eutheria</taxon>
        <taxon>Laurasiatheria</taxon>
        <taxon>Perissodactyla</taxon>
        <taxon>Equidae</taxon>
        <taxon>Equus</taxon>
    </lineage>
</organism>
<protein>
    <submittedName>
        <fullName evidence="7">Ripply transcriptional repressor 1</fullName>
    </submittedName>
</protein>
<dbReference type="VGNC" id="VGNC:22403">
    <property type="gene designation" value="RIPPLY1"/>
</dbReference>
<keyword evidence="3" id="KW-0217">Developmental protein</keyword>
<dbReference type="GO" id="GO:0060349">
    <property type="term" value="P:bone morphogenesis"/>
    <property type="evidence" value="ECO:0007669"/>
    <property type="project" value="Ensembl"/>
</dbReference>
<feature type="compositionally biased region" description="Basic and acidic residues" evidence="5">
    <location>
        <begin position="156"/>
        <end position="165"/>
    </location>
</feature>
<comment type="subcellular location">
    <subcellularLocation>
        <location evidence="1">Nucleus</location>
    </subcellularLocation>
</comment>
<feature type="chain" id="PRO_5023830518" evidence="6">
    <location>
        <begin position="25"/>
        <end position="188"/>
    </location>
</feature>
<reference evidence="7 8" key="1">
    <citation type="journal article" date="2009" name="Science">
        <title>Genome sequence, comparative analysis, and population genetics of the domestic horse.</title>
        <authorList>
            <consortium name="Broad Institute Genome Sequencing Platform"/>
            <consortium name="Broad Institute Whole Genome Assembly Team"/>
            <person name="Wade C.M."/>
            <person name="Giulotto E."/>
            <person name="Sigurdsson S."/>
            <person name="Zoli M."/>
            <person name="Gnerre S."/>
            <person name="Imsland F."/>
            <person name="Lear T.L."/>
            <person name="Adelson D.L."/>
            <person name="Bailey E."/>
            <person name="Bellone R.R."/>
            <person name="Bloecker H."/>
            <person name="Distl O."/>
            <person name="Edgar R.C."/>
            <person name="Garber M."/>
            <person name="Leeb T."/>
            <person name="Mauceli E."/>
            <person name="MacLeod J.N."/>
            <person name="Penedo M.C.T."/>
            <person name="Raison J.M."/>
            <person name="Sharpe T."/>
            <person name="Vogel J."/>
            <person name="Andersson L."/>
            <person name="Antczak D.F."/>
            <person name="Biagi T."/>
            <person name="Binns M.M."/>
            <person name="Chowdhary B.P."/>
            <person name="Coleman S.J."/>
            <person name="Della Valle G."/>
            <person name="Fryc S."/>
            <person name="Guerin G."/>
            <person name="Hasegawa T."/>
            <person name="Hill E.W."/>
            <person name="Jurka J."/>
            <person name="Kiialainen A."/>
            <person name="Lindgren G."/>
            <person name="Liu J."/>
            <person name="Magnani E."/>
            <person name="Mickelson J.R."/>
            <person name="Murray J."/>
            <person name="Nergadze S.G."/>
            <person name="Onofrio R."/>
            <person name="Pedroni S."/>
            <person name="Piras M.F."/>
            <person name="Raudsepp T."/>
            <person name="Rocchi M."/>
            <person name="Roeed K.H."/>
            <person name="Ryder O.A."/>
            <person name="Searle S."/>
            <person name="Skow L."/>
            <person name="Swinburne J.E."/>
            <person name="Syvaenen A.C."/>
            <person name="Tozaki T."/>
            <person name="Valberg S.J."/>
            <person name="Vaudin M."/>
            <person name="White J.R."/>
            <person name="Zody M.C."/>
            <person name="Lander E.S."/>
            <person name="Lindblad-Toh K."/>
        </authorList>
    </citation>
    <scope>NUCLEOTIDE SEQUENCE [LARGE SCALE GENOMIC DNA]</scope>
    <source>
        <strain evidence="7 8">Thoroughbred</strain>
    </source>
</reference>
<dbReference type="GO" id="GO:0005634">
    <property type="term" value="C:nucleus"/>
    <property type="evidence" value="ECO:0000318"/>
    <property type="project" value="GO_Central"/>
</dbReference>
<dbReference type="HOGENOM" id="CLU_117697_0_0_1"/>
<dbReference type="Bgee" id="ENSECAG00000010870">
    <property type="expression patterns" value="Expressed in oviduct epithelium and 4 other cell types or tissues"/>
</dbReference>
<dbReference type="Ensembl" id="ENSECAT00000011190.4">
    <property type="protein sequence ID" value="ENSECAP00000008725.3"/>
    <property type="gene ID" value="ENSECAG00000010870.4"/>
</dbReference>
<evidence type="ECO:0000256" key="6">
    <source>
        <dbReference type="SAM" id="SignalP"/>
    </source>
</evidence>
<evidence type="ECO:0000256" key="4">
    <source>
        <dbReference type="ARBA" id="ARBA00023242"/>
    </source>
</evidence>